<dbReference type="EMBL" id="JACHJS010000001">
    <property type="protein sequence ID" value="MBB4965105.1"/>
    <property type="molecule type" value="Genomic_DNA"/>
</dbReference>
<proteinExistence type="predicted"/>
<evidence type="ECO:0000313" key="2">
    <source>
        <dbReference type="Proteomes" id="UP000542674"/>
    </source>
</evidence>
<comment type="caution">
    <text evidence="1">The sequence shown here is derived from an EMBL/GenBank/DDBJ whole genome shotgun (WGS) entry which is preliminary data.</text>
</comment>
<sequence>MARGLLLLDVDGPLNPYAARRHRRPAGFTTHRLTSTGHWYTGREARRHKGLRVWLNPDHGALLRALAERADLEPVWATTWAHQANTRIAPVIGLPELPVIEFSERDLDPLHGWRDGGSWKWSAVARYAGDRPLAWLDDELDDRYPRARARFEAARAATPTLLCDVDPRVGLREEHAEQVEKWAAGL</sequence>
<protein>
    <recommendedName>
        <fullName evidence="3">Secreted protein</fullName>
    </recommendedName>
</protein>
<evidence type="ECO:0008006" key="3">
    <source>
        <dbReference type="Google" id="ProtNLM"/>
    </source>
</evidence>
<accession>A0A7W7WVA9</accession>
<dbReference type="AlphaFoldDB" id="A0A7W7WVA9"/>
<reference evidence="1 2" key="1">
    <citation type="submission" date="2020-08" db="EMBL/GenBank/DDBJ databases">
        <title>Sequencing the genomes of 1000 actinobacteria strains.</title>
        <authorList>
            <person name="Klenk H.-P."/>
        </authorList>
    </citation>
    <scope>NUCLEOTIDE SEQUENCE [LARGE SCALE GENOMIC DNA]</scope>
    <source>
        <strain evidence="1 2">DSM 45084</strain>
    </source>
</reference>
<dbReference type="RefSeq" id="WP_184668503.1">
    <property type="nucleotide sequence ID" value="NZ_BAABAI010000013.1"/>
</dbReference>
<name>A0A7W7WVA9_9PSEU</name>
<keyword evidence="2" id="KW-1185">Reference proteome</keyword>
<dbReference type="Pfam" id="PF18143">
    <property type="entry name" value="HAD_SAK_2"/>
    <property type="match status" value="1"/>
</dbReference>
<evidence type="ECO:0000313" key="1">
    <source>
        <dbReference type="EMBL" id="MBB4965105.1"/>
    </source>
</evidence>
<gene>
    <name evidence="1" type="ORF">F4559_002464</name>
</gene>
<dbReference type="Proteomes" id="UP000542674">
    <property type="component" value="Unassembled WGS sequence"/>
</dbReference>
<organism evidence="1 2">
    <name type="scientific">Saccharothrix violaceirubra</name>
    <dbReference type="NCBI Taxonomy" id="413306"/>
    <lineage>
        <taxon>Bacteria</taxon>
        <taxon>Bacillati</taxon>
        <taxon>Actinomycetota</taxon>
        <taxon>Actinomycetes</taxon>
        <taxon>Pseudonocardiales</taxon>
        <taxon>Pseudonocardiaceae</taxon>
        <taxon>Saccharothrix</taxon>
    </lineage>
</organism>